<evidence type="ECO:0000256" key="7">
    <source>
        <dbReference type="SAM" id="MobiDB-lite"/>
    </source>
</evidence>
<dbReference type="PANTHER" id="PTHR34137:SF1">
    <property type="entry name" value="EXODEOXYRIBONUCLEASE 7 SMALL SUBUNIT"/>
    <property type="match status" value="1"/>
</dbReference>
<evidence type="ECO:0000256" key="6">
    <source>
        <dbReference type="HAMAP-Rule" id="MF_00337"/>
    </source>
</evidence>
<dbReference type="PANTHER" id="PTHR34137">
    <property type="entry name" value="EXODEOXYRIBONUCLEASE 7 SMALL SUBUNIT"/>
    <property type="match status" value="1"/>
</dbReference>
<comment type="subcellular location">
    <subcellularLocation>
        <location evidence="6">Cytoplasm</location>
    </subcellularLocation>
</comment>
<reference evidence="8 9" key="1">
    <citation type="submission" date="2019-02" db="EMBL/GenBank/DDBJ databases">
        <title>Deep-cultivation of Planctomycetes and their phenomic and genomic characterization uncovers novel biology.</title>
        <authorList>
            <person name="Wiegand S."/>
            <person name="Jogler M."/>
            <person name="Boedeker C."/>
            <person name="Pinto D."/>
            <person name="Vollmers J."/>
            <person name="Rivas-Marin E."/>
            <person name="Kohn T."/>
            <person name="Peeters S.H."/>
            <person name="Heuer A."/>
            <person name="Rast P."/>
            <person name="Oberbeckmann S."/>
            <person name="Bunk B."/>
            <person name="Jeske O."/>
            <person name="Meyerdierks A."/>
            <person name="Storesund J.E."/>
            <person name="Kallscheuer N."/>
            <person name="Luecker S."/>
            <person name="Lage O.M."/>
            <person name="Pohl T."/>
            <person name="Merkel B.J."/>
            <person name="Hornburger P."/>
            <person name="Mueller R.-W."/>
            <person name="Bruemmer F."/>
            <person name="Labrenz M."/>
            <person name="Spormann A.M."/>
            <person name="Op Den Camp H."/>
            <person name="Overmann J."/>
            <person name="Amann R."/>
            <person name="Jetten M.S.M."/>
            <person name="Mascher T."/>
            <person name="Medema M.H."/>
            <person name="Devos D.P."/>
            <person name="Kaster A.-K."/>
            <person name="Ovreas L."/>
            <person name="Rohde M."/>
            <person name="Galperin M.Y."/>
            <person name="Jogler C."/>
        </authorList>
    </citation>
    <scope>NUCLEOTIDE SEQUENCE [LARGE SCALE GENOMIC DNA]</scope>
    <source>
        <strain evidence="8 9">Pla52o</strain>
    </source>
</reference>
<evidence type="ECO:0000256" key="1">
    <source>
        <dbReference type="ARBA" id="ARBA00009998"/>
    </source>
</evidence>
<organism evidence="8 9">
    <name type="scientific">Novipirellula galeiformis</name>
    <dbReference type="NCBI Taxonomy" id="2528004"/>
    <lineage>
        <taxon>Bacteria</taxon>
        <taxon>Pseudomonadati</taxon>
        <taxon>Planctomycetota</taxon>
        <taxon>Planctomycetia</taxon>
        <taxon>Pirellulales</taxon>
        <taxon>Pirellulaceae</taxon>
        <taxon>Novipirellula</taxon>
    </lineage>
</organism>
<name>A0A5C6C9Z6_9BACT</name>
<dbReference type="NCBIfam" id="TIGR01280">
    <property type="entry name" value="xseB"/>
    <property type="match status" value="1"/>
</dbReference>
<dbReference type="GO" id="GO:0006308">
    <property type="term" value="P:DNA catabolic process"/>
    <property type="evidence" value="ECO:0007669"/>
    <property type="project" value="UniProtKB-UniRule"/>
</dbReference>
<sequence length="124" mass="12988">MAKKKSSTTDSDGNAESPEIDFEAAVGEVQKIVDNLESGDLGLSESLKQYELGIQRLNQCQGLLEAAERKVTLLSGFDADGNPVTEPFAGGEKVDAAPSKAGRRNAGASNRAAAKKTDTSGELF</sequence>
<keyword evidence="2 6" id="KW-0963">Cytoplasm</keyword>
<evidence type="ECO:0000313" key="9">
    <source>
        <dbReference type="Proteomes" id="UP000316304"/>
    </source>
</evidence>
<gene>
    <name evidence="6 8" type="primary">xseB</name>
    <name evidence="8" type="ORF">Pla52o_40500</name>
</gene>
<dbReference type="EC" id="3.1.11.6" evidence="6"/>
<dbReference type="EMBL" id="SJPT01000007">
    <property type="protein sequence ID" value="TWU21018.1"/>
    <property type="molecule type" value="Genomic_DNA"/>
</dbReference>
<comment type="similarity">
    <text evidence="1 6">Belongs to the XseB family.</text>
</comment>
<feature type="compositionally biased region" description="Basic and acidic residues" evidence="7">
    <location>
        <begin position="115"/>
        <end position="124"/>
    </location>
</feature>
<dbReference type="InterPro" id="IPR003761">
    <property type="entry name" value="Exonuc_VII_S"/>
</dbReference>
<evidence type="ECO:0000256" key="5">
    <source>
        <dbReference type="ARBA" id="ARBA00022839"/>
    </source>
</evidence>
<evidence type="ECO:0000256" key="3">
    <source>
        <dbReference type="ARBA" id="ARBA00022722"/>
    </source>
</evidence>
<keyword evidence="4 6" id="KW-0378">Hydrolase</keyword>
<comment type="catalytic activity">
    <reaction evidence="6">
        <text>Exonucleolytic cleavage in either 5'- to 3'- or 3'- to 5'-direction to yield nucleoside 5'-phosphates.</text>
        <dbReference type="EC" id="3.1.11.6"/>
    </reaction>
</comment>
<dbReference type="Gene3D" id="1.10.287.1040">
    <property type="entry name" value="Exonuclease VII, small subunit"/>
    <property type="match status" value="1"/>
</dbReference>
<dbReference type="Pfam" id="PF02609">
    <property type="entry name" value="Exonuc_VII_S"/>
    <property type="match status" value="1"/>
</dbReference>
<proteinExistence type="inferred from homology"/>
<dbReference type="RefSeq" id="WP_146596148.1">
    <property type="nucleotide sequence ID" value="NZ_SJPT01000007.1"/>
</dbReference>
<keyword evidence="9" id="KW-1185">Reference proteome</keyword>
<accession>A0A5C6C9Z6</accession>
<comment type="caution">
    <text evidence="8">The sequence shown here is derived from an EMBL/GenBank/DDBJ whole genome shotgun (WGS) entry which is preliminary data.</text>
</comment>
<feature type="region of interest" description="Disordered" evidence="7">
    <location>
        <begin position="1"/>
        <end position="20"/>
    </location>
</feature>
<feature type="region of interest" description="Disordered" evidence="7">
    <location>
        <begin position="78"/>
        <end position="124"/>
    </location>
</feature>
<dbReference type="GO" id="GO:0005829">
    <property type="term" value="C:cytosol"/>
    <property type="evidence" value="ECO:0007669"/>
    <property type="project" value="TreeGrafter"/>
</dbReference>
<protein>
    <recommendedName>
        <fullName evidence="6">Exodeoxyribonuclease 7 small subunit</fullName>
        <ecNumber evidence="6">3.1.11.6</ecNumber>
    </recommendedName>
    <alternativeName>
        <fullName evidence="6">Exodeoxyribonuclease VII small subunit</fullName>
        <shortName evidence="6">Exonuclease VII small subunit</shortName>
    </alternativeName>
</protein>
<dbReference type="AlphaFoldDB" id="A0A5C6C9Z6"/>
<dbReference type="SUPFAM" id="SSF116842">
    <property type="entry name" value="XseB-like"/>
    <property type="match status" value="1"/>
</dbReference>
<evidence type="ECO:0000256" key="4">
    <source>
        <dbReference type="ARBA" id="ARBA00022801"/>
    </source>
</evidence>
<dbReference type="HAMAP" id="MF_00337">
    <property type="entry name" value="Exonuc_7_S"/>
    <property type="match status" value="1"/>
</dbReference>
<evidence type="ECO:0000256" key="2">
    <source>
        <dbReference type="ARBA" id="ARBA00022490"/>
    </source>
</evidence>
<keyword evidence="5 6" id="KW-0269">Exonuclease</keyword>
<dbReference type="Proteomes" id="UP000316304">
    <property type="component" value="Unassembled WGS sequence"/>
</dbReference>
<comment type="function">
    <text evidence="6">Bidirectionally degrades single-stranded DNA into large acid-insoluble oligonucleotides, which are then degraded further into small acid-soluble oligonucleotides.</text>
</comment>
<dbReference type="OrthoDB" id="284990at2"/>
<dbReference type="GO" id="GO:0009318">
    <property type="term" value="C:exodeoxyribonuclease VII complex"/>
    <property type="evidence" value="ECO:0007669"/>
    <property type="project" value="UniProtKB-UniRule"/>
</dbReference>
<evidence type="ECO:0000313" key="8">
    <source>
        <dbReference type="EMBL" id="TWU21018.1"/>
    </source>
</evidence>
<dbReference type="GO" id="GO:0008855">
    <property type="term" value="F:exodeoxyribonuclease VII activity"/>
    <property type="evidence" value="ECO:0007669"/>
    <property type="project" value="UniProtKB-UniRule"/>
</dbReference>
<comment type="subunit">
    <text evidence="6">Heterooligomer composed of large and small subunits.</text>
</comment>
<dbReference type="InterPro" id="IPR037004">
    <property type="entry name" value="Exonuc_VII_ssu_sf"/>
</dbReference>
<keyword evidence="3 6" id="KW-0540">Nuclease</keyword>